<sequence length="293" mass="32126">METGKASRTAMATAYARAYHQLSGEPRIFTDPLAARILGVTPERLAELDTAMLDQPGGQDPRRRGRRYFLAGRARFAEEIVARAVAAGTGQVVILGAGLDTFGYRNPYAGVQVFEVDHPDTQRWKLELLADSGIEIPDSVTFAPVDFETGTLAAGLAAAGFRRDEPAVFVWLGVVMYLTRDAVEETLRFIAGQARPVQVVADYLSPGTNSAEREALRLRAERIAKINEPFRTYFEPAEFEDLLRSLGFDTVDHRTLSQLIDEYLGTPIPNLASGGGSARILAARRALDEAERL</sequence>
<dbReference type="KEGG" id="nsr:NS506_02298"/>
<keyword evidence="3 6" id="KW-0489">Methyltransferase</keyword>
<gene>
    <name evidence="7" type="ORF">NS506_02298</name>
</gene>
<dbReference type="PANTHER" id="PTHR43619:SF2">
    <property type="entry name" value="S-ADENOSYL-L-METHIONINE-DEPENDENT METHYLTRANSFERASES SUPERFAMILY PROTEIN"/>
    <property type="match status" value="1"/>
</dbReference>
<dbReference type="InterPro" id="IPR011610">
    <property type="entry name" value="SAM_mthyl_Trfase_ML2640-like"/>
</dbReference>
<organism evidence="7 8">
    <name type="scientific">Nocardia seriolae</name>
    <dbReference type="NCBI Taxonomy" id="37332"/>
    <lineage>
        <taxon>Bacteria</taxon>
        <taxon>Bacillati</taxon>
        <taxon>Actinomycetota</taxon>
        <taxon>Actinomycetes</taxon>
        <taxon>Mycobacteriales</taxon>
        <taxon>Nocardiaceae</taxon>
        <taxon>Nocardia</taxon>
    </lineage>
</organism>
<dbReference type="Pfam" id="PF04072">
    <property type="entry name" value="LCM"/>
    <property type="match status" value="1"/>
</dbReference>
<keyword evidence="4" id="KW-0808">Transferase</keyword>
<evidence type="ECO:0000256" key="3">
    <source>
        <dbReference type="ARBA" id="ARBA00022603"/>
    </source>
</evidence>
<protein>
    <recommendedName>
        <fullName evidence="6">S-adenosyl-L-methionine-dependent methyltransferase</fullName>
        <ecNumber evidence="6">2.1.1.-</ecNumber>
    </recommendedName>
</protein>
<dbReference type="GO" id="GO:0008168">
    <property type="term" value="F:methyltransferase activity"/>
    <property type="evidence" value="ECO:0007669"/>
    <property type="project" value="UniProtKB-UniRule"/>
</dbReference>
<proteinExistence type="inferred from homology"/>
<evidence type="ECO:0000256" key="1">
    <source>
        <dbReference type="ARBA" id="ARBA00003907"/>
    </source>
</evidence>
<dbReference type="Gene3D" id="3.40.50.150">
    <property type="entry name" value="Vaccinia Virus protein VP39"/>
    <property type="match status" value="1"/>
</dbReference>
<evidence type="ECO:0000256" key="6">
    <source>
        <dbReference type="RuleBase" id="RU362030"/>
    </source>
</evidence>
<dbReference type="Proteomes" id="UP000180166">
    <property type="component" value="Chromosome"/>
</dbReference>
<evidence type="ECO:0000313" key="8">
    <source>
        <dbReference type="Proteomes" id="UP000180166"/>
    </source>
</evidence>
<evidence type="ECO:0000256" key="4">
    <source>
        <dbReference type="ARBA" id="ARBA00022679"/>
    </source>
</evidence>
<dbReference type="OrthoDB" id="9806164at2"/>
<comment type="similarity">
    <text evidence="2 6">Belongs to the UPF0677 family.</text>
</comment>
<dbReference type="SUPFAM" id="SSF53335">
    <property type="entry name" value="S-adenosyl-L-methionine-dependent methyltransferases"/>
    <property type="match status" value="1"/>
</dbReference>
<dbReference type="GO" id="GO:0032259">
    <property type="term" value="P:methylation"/>
    <property type="evidence" value="ECO:0007669"/>
    <property type="project" value="UniProtKB-KW"/>
</dbReference>
<dbReference type="EMBL" id="CP017839">
    <property type="protein sequence ID" value="APA96364.1"/>
    <property type="molecule type" value="Genomic_DNA"/>
</dbReference>
<dbReference type="PANTHER" id="PTHR43619">
    <property type="entry name" value="S-ADENOSYL-L-METHIONINE-DEPENDENT METHYLTRANSFERASE YKTD-RELATED"/>
    <property type="match status" value="1"/>
</dbReference>
<evidence type="ECO:0000256" key="2">
    <source>
        <dbReference type="ARBA" id="ARBA00008138"/>
    </source>
</evidence>
<comment type="function">
    <text evidence="1 6">Exhibits S-adenosyl-L-methionine-dependent methyltransferase activity.</text>
</comment>
<dbReference type="EC" id="2.1.1.-" evidence="6"/>
<keyword evidence="5 6" id="KW-0949">S-adenosyl-L-methionine</keyword>
<evidence type="ECO:0000313" key="7">
    <source>
        <dbReference type="EMBL" id="APA96364.1"/>
    </source>
</evidence>
<dbReference type="InterPro" id="IPR029063">
    <property type="entry name" value="SAM-dependent_MTases_sf"/>
</dbReference>
<dbReference type="NCBIfam" id="TIGR00027">
    <property type="entry name" value="mthyl_TIGR00027"/>
    <property type="match status" value="1"/>
</dbReference>
<accession>A0A0B8NCU0</accession>
<dbReference type="AlphaFoldDB" id="A0A0B8NCU0"/>
<dbReference type="InterPro" id="IPR007213">
    <property type="entry name" value="Ppm1/Ppm2/Tcmp"/>
</dbReference>
<name>A0A0B8NCU0_9NOCA</name>
<evidence type="ECO:0000256" key="5">
    <source>
        <dbReference type="ARBA" id="ARBA00022691"/>
    </source>
</evidence>
<reference evidence="7 8" key="1">
    <citation type="submission" date="2016-10" db="EMBL/GenBank/DDBJ databases">
        <title>Genome sequence of Nocardia seriolae strain EM150506, isolated from Anguila japonica.</title>
        <authorList>
            <person name="Han H.-J."/>
        </authorList>
    </citation>
    <scope>NUCLEOTIDE SEQUENCE [LARGE SCALE GENOMIC DNA]</scope>
    <source>
        <strain evidence="7 8">EM150506</strain>
    </source>
</reference>